<accession>V5SF52</accession>
<gene>
    <name evidence="1" type="ORF">W911_10185</name>
</gene>
<dbReference type="OrthoDB" id="7356934at2"/>
<dbReference type="Proteomes" id="UP000018542">
    <property type="component" value="Chromosome"/>
</dbReference>
<reference evidence="1 2" key="1">
    <citation type="journal article" date="2014" name="Genome Announc.">
        <title>Complete Genome Sequence of Hyphomicrobium nitrativorans Strain NL23, a Denitrifying Bacterium Isolated from Biofilm of a Methanol-Fed Denitrification System Treating Seawater at the Montreal Biodome.</title>
        <authorList>
            <person name="Martineau C."/>
            <person name="Villeneuve C."/>
            <person name="Mauffrey F."/>
            <person name="Villemur R."/>
        </authorList>
    </citation>
    <scope>NUCLEOTIDE SEQUENCE [LARGE SCALE GENOMIC DNA]</scope>
    <source>
        <strain evidence="1">NL23</strain>
    </source>
</reference>
<dbReference type="EMBL" id="CP006912">
    <property type="protein sequence ID" value="AHB48675.1"/>
    <property type="molecule type" value="Genomic_DNA"/>
</dbReference>
<sequence length="101" mass="10682">MAKREPEPGLQDAETVGLAALAFLAEDAPRLGRFLALTGIGPDQLRSAADAPETLLAVLDHLLGDESLLLVFASTRGIRPETLVPAREALARTLGSETVHE</sequence>
<dbReference type="HOGENOM" id="CLU_165306_2_0_5"/>
<evidence type="ECO:0008006" key="3">
    <source>
        <dbReference type="Google" id="ProtNLM"/>
    </source>
</evidence>
<proteinExistence type="predicted"/>
<dbReference type="KEGG" id="hni:W911_10185"/>
<name>V5SF52_9HYPH</name>
<dbReference type="STRING" id="1029756.W911_10185"/>
<dbReference type="AlphaFoldDB" id="V5SF52"/>
<dbReference type="RefSeq" id="WP_023787394.1">
    <property type="nucleotide sequence ID" value="NC_022997.1"/>
</dbReference>
<keyword evidence="2" id="KW-1185">Reference proteome</keyword>
<protein>
    <recommendedName>
        <fullName evidence="3">DUF3572 domain-containing protein</fullName>
    </recommendedName>
</protein>
<evidence type="ECO:0000313" key="1">
    <source>
        <dbReference type="EMBL" id="AHB48675.1"/>
    </source>
</evidence>
<dbReference type="Pfam" id="PF12096">
    <property type="entry name" value="DUF3572"/>
    <property type="match status" value="1"/>
</dbReference>
<dbReference type="PATRIC" id="fig|1029756.8.peg.2114"/>
<organism evidence="1 2">
    <name type="scientific">Hyphomicrobium nitrativorans NL23</name>
    <dbReference type="NCBI Taxonomy" id="1029756"/>
    <lineage>
        <taxon>Bacteria</taxon>
        <taxon>Pseudomonadati</taxon>
        <taxon>Pseudomonadota</taxon>
        <taxon>Alphaproteobacteria</taxon>
        <taxon>Hyphomicrobiales</taxon>
        <taxon>Hyphomicrobiaceae</taxon>
        <taxon>Hyphomicrobium</taxon>
    </lineage>
</organism>
<evidence type="ECO:0000313" key="2">
    <source>
        <dbReference type="Proteomes" id="UP000018542"/>
    </source>
</evidence>
<dbReference type="InterPro" id="IPR021955">
    <property type="entry name" value="DUF3572"/>
</dbReference>